<dbReference type="EMBL" id="BGZK01000224">
    <property type="protein sequence ID" value="GBP29804.1"/>
    <property type="molecule type" value="Genomic_DNA"/>
</dbReference>
<feature type="region of interest" description="Disordered" evidence="1">
    <location>
        <begin position="56"/>
        <end position="99"/>
    </location>
</feature>
<comment type="caution">
    <text evidence="2">The sequence shown here is derived from an EMBL/GenBank/DDBJ whole genome shotgun (WGS) entry which is preliminary data.</text>
</comment>
<evidence type="ECO:0000256" key="1">
    <source>
        <dbReference type="SAM" id="MobiDB-lite"/>
    </source>
</evidence>
<sequence length="99" mass="10476">MATHYRSWVERVAFEPSRRLHRSLARANSSPITSKALLGVKSSSLALNRHSVRGSTALGGGVALASRPAGSAAPRVRRERVGSARAASSSTFSFGPFLI</sequence>
<keyword evidence="3" id="KW-1185">Reference proteome</keyword>
<evidence type="ECO:0000313" key="2">
    <source>
        <dbReference type="EMBL" id="GBP29804.1"/>
    </source>
</evidence>
<dbReference type="Proteomes" id="UP000299102">
    <property type="component" value="Unassembled WGS sequence"/>
</dbReference>
<protein>
    <submittedName>
        <fullName evidence="2">Uncharacterized protein</fullName>
    </submittedName>
</protein>
<reference evidence="2 3" key="1">
    <citation type="journal article" date="2019" name="Commun. Biol.">
        <title>The bagworm genome reveals a unique fibroin gene that provides high tensile strength.</title>
        <authorList>
            <person name="Kono N."/>
            <person name="Nakamura H."/>
            <person name="Ohtoshi R."/>
            <person name="Tomita M."/>
            <person name="Numata K."/>
            <person name="Arakawa K."/>
        </authorList>
    </citation>
    <scope>NUCLEOTIDE SEQUENCE [LARGE SCALE GENOMIC DNA]</scope>
</reference>
<evidence type="ECO:0000313" key="3">
    <source>
        <dbReference type="Proteomes" id="UP000299102"/>
    </source>
</evidence>
<name>A0A4C1UVI9_EUMVA</name>
<dbReference type="AlphaFoldDB" id="A0A4C1UVI9"/>
<gene>
    <name evidence="2" type="ORF">EVAR_94644_1</name>
</gene>
<proteinExistence type="predicted"/>
<organism evidence="2 3">
    <name type="scientific">Eumeta variegata</name>
    <name type="common">Bagworm moth</name>
    <name type="synonym">Eumeta japonica</name>
    <dbReference type="NCBI Taxonomy" id="151549"/>
    <lineage>
        <taxon>Eukaryota</taxon>
        <taxon>Metazoa</taxon>
        <taxon>Ecdysozoa</taxon>
        <taxon>Arthropoda</taxon>
        <taxon>Hexapoda</taxon>
        <taxon>Insecta</taxon>
        <taxon>Pterygota</taxon>
        <taxon>Neoptera</taxon>
        <taxon>Endopterygota</taxon>
        <taxon>Lepidoptera</taxon>
        <taxon>Glossata</taxon>
        <taxon>Ditrysia</taxon>
        <taxon>Tineoidea</taxon>
        <taxon>Psychidae</taxon>
        <taxon>Oiketicinae</taxon>
        <taxon>Eumeta</taxon>
    </lineage>
</organism>
<accession>A0A4C1UVI9</accession>